<sequence>MKYSIQKTEIFCYFPSHVEISGNETVDAIAKFASAFLPRTLPYRDIKKSLVSNLFSVWQQKWNLQANNKLHSVKPSIGLWPILPVGQVDVKLTRLRIGHTRFTHRHLFLGQRVPRCPTCPVGFTVHRI</sequence>
<evidence type="ECO:0000313" key="1">
    <source>
        <dbReference type="EMBL" id="GBN81136.1"/>
    </source>
</evidence>
<gene>
    <name evidence="1" type="ORF">AVEN_199721_1</name>
</gene>
<dbReference type="Proteomes" id="UP000499080">
    <property type="component" value="Unassembled WGS sequence"/>
</dbReference>
<comment type="caution">
    <text evidence="1">The sequence shown here is derived from an EMBL/GenBank/DDBJ whole genome shotgun (WGS) entry which is preliminary data.</text>
</comment>
<protein>
    <recommendedName>
        <fullName evidence="3">RNase H type-1 domain-containing protein</fullName>
    </recommendedName>
</protein>
<dbReference type="EMBL" id="BGPR01019160">
    <property type="protein sequence ID" value="GBN81136.1"/>
    <property type="molecule type" value="Genomic_DNA"/>
</dbReference>
<keyword evidence="2" id="KW-1185">Reference proteome</keyword>
<dbReference type="OrthoDB" id="6369833at2759"/>
<proteinExistence type="predicted"/>
<organism evidence="1 2">
    <name type="scientific">Araneus ventricosus</name>
    <name type="common">Orbweaver spider</name>
    <name type="synonym">Epeira ventricosa</name>
    <dbReference type="NCBI Taxonomy" id="182803"/>
    <lineage>
        <taxon>Eukaryota</taxon>
        <taxon>Metazoa</taxon>
        <taxon>Ecdysozoa</taxon>
        <taxon>Arthropoda</taxon>
        <taxon>Chelicerata</taxon>
        <taxon>Arachnida</taxon>
        <taxon>Araneae</taxon>
        <taxon>Araneomorphae</taxon>
        <taxon>Entelegynae</taxon>
        <taxon>Araneoidea</taxon>
        <taxon>Araneidae</taxon>
        <taxon>Araneus</taxon>
    </lineage>
</organism>
<name>A0A4Y2S0K5_ARAVE</name>
<accession>A0A4Y2S0K5</accession>
<reference evidence="1 2" key="1">
    <citation type="journal article" date="2019" name="Sci. Rep.">
        <title>Orb-weaving spider Araneus ventricosus genome elucidates the spidroin gene catalogue.</title>
        <authorList>
            <person name="Kono N."/>
            <person name="Nakamura H."/>
            <person name="Ohtoshi R."/>
            <person name="Moran D.A.P."/>
            <person name="Shinohara A."/>
            <person name="Yoshida Y."/>
            <person name="Fujiwara M."/>
            <person name="Mori M."/>
            <person name="Tomita M."/>
            <person name="Arakawa K."/>
        </authorList>
    </citation>
    <scope>NUCLEOTIDE SEQUENCE [LARGE SCALE GENOMIC DNA]</scope>
</reference>
<dbReference type="AlphaFoldDB" id="A0A4Y2S0K5"/>
<evidence type="ECO:0008006" key="3">
    <source>
        <dbReference type="Google" id="ProtNLM"/>
    </source>
</evidence>
<evidence type="ECO:0000313" key="2">
    <source>
        <dbReference type="Proteomes" id="UP000499080"/>
    </source>
</evidence>